<keyword evidence="1" id="KW-0472">Membrane</keyword>
<evidence type="ECO:0008006" key="4">
    <source>
        <dbReference type="Google" id="ProtNLM"/>
    </source>
</evidence>
<feature type="transmembrane region" description="Helical" evidence="1">
    <location>
        <begin position="31"/>
        <end position="50"/>
    </location>
</feature>
<dbReference type="AlphaFoldDB" id="A0A4Y8UH55"/>
<reference evidence="2 3" key="1">
    <citation type="submission" date="2019-03" db="EMBL/GenBank/DDBJ databases">
        <title>Draft genome of Gammaproteobacteria bacterium LSUCC0057, a member of the SAR92 clade.</title>
        <authorList>
            <person name="Lanclos V.C."/>
            <person name="Doiron C."/>
            <person name="Henson M.W."/>
            <person name="Thrash J.C."/>
        </authorList>
    </citation>
    <scope>NUCLEOTIDE SEQUENCE [LARGE SCALE GENOMIC DNA]</scope>
    <source>
        <strain evidence="2 3">LSUCC0057</strain>
    </source>
</reference>
<gene>
    <name evidence="2" type="ORF">E3W66_08305</name>
</gene>
<accession>A0A4Y8UH55</accession>
<dbReference type="EMBL" id="SPIA01000003">
    <property type="protein sequence ID" value="TFH67481.1"/>
    <property type="molecule type" value="Genomic_DNA"/>
</dbReference>
<evidence type="ECO:0000256" key="1">
    <source>
        <dbReference type="SAM" id="Phobius"/>
    </source>
</evidence>
<protein>
    <recommendedName>
        <fullName evidence="4">DUF1145 domain-containing protein</fullName>
    </recommendedName>
</protein>
<name>A0A4Y8UH55_9GAMM</name>
<organism evidence="2 3">
    <name type="scientific">Gammaproteobacteria bacterium LSUCC0057</name>
    <dbReference type="NCBI Taxonomy" id="2559237"/>
    <lineage>
        <taxon>Bacteria</taxon>
        <taxon>Pseudomonadati</taxon>
        <taxon>Pseudomonadota</taxon>
        <taxon>Gammaproteobacteria</taxon>
        <taxon>Cellvibrionales</taxon>
        <taxon>Porticoccaceae</taxon>
        <taxon>SAR92 clade</taxon>
    </lineage>
</organism>
<keyword evidence="3" id="KW-1185">Reference proteome</keyword>
<proteinExistence type="predicted"/>
<comment type="caution">
    <text evidence="2">The sequence shown here is derived from an EMBL/GenBank/DDBJ whole genome shotgun (WGS) entry which is preliminary data.</text>
</comment>
<dbReference type="OrthoDB" id="6227845at2"/>
<evidence type="ECO:0000313" key="3">
    <source>
        <dbReference type="Proteomes" id="UP000298133"/>
    </source>
</evidence>
<dbReference type="Proteomes" id="UP000298133">
    <property type="component" value="Unassembled WGS sequence"/>
</dbReference>
<keyword evidence="1" id="KW-0812">Transmembrane</keyword>
<feature type="transmembrane region" description="Helical" evidence="1">
    <location>
        <begin position="7"/>
        <end position="25"/>
    </location>
</feature>
<evidence type="ECO:0000313" key="2">
    <source>
        <dbReference type="EMBL" id="TFH67481.1"/>
    </source>
</evidence>
<keyword evidence="1" id="KW-1133">Transmembrane helix</keyword>
<sequence>MIKILKWVILAFYFSVPLLAHWSLLSPYQPLLVLLFLSLLVIHLLEYAFFRHRLNQLNNGQNHFMQTIMFGFCHWLPLLTEKPKG</sequence>